<feature type="signal peptide" evidence="2">
    <location>
        <begin position="1"/>
        <end position="28"/>
    </location>
</feature>
<evidence type="ECO:0000313" key="5">
    <source>
        <dbReference type="Proteomes" id="UP000440224"/>
    </source>
</evidence>
<dbReference type="RefSeq" id="WP_170319971.1">
    <property type="nucleotide sequence ID" value="NZ_WJIE01000024.1"/>
</dbReference>
<dbReference type="AlphaFoldDB" id="A0A6N7Q215"/>
<evidence type="ECO:0000313" key="4">
    <source>
        <dbReference type="EMBL" id="MRG98069.1"/>
    </source>
</evidence>
<gene>
    <name evidence="4" type="ORF">GF068_40095</name>
</gene>
<dbReference type="Pfam" id="PF08308">
    <property type="entry name" value="PEGA"/>
    <property type="match status" value="1"/>
</dbReference>
<dbReference type="InterPro" id="IPR013229">
    <property type="entry name" value="PEGA"/>
</dbReference>
<keyword evidence="1" id="KW-0812">Transmembrane</keyword>
<keyword evidence="2" id="KW-0732">Signal</keyword>
<evidence type="ECO:0000256" key="2">
    <source>
        <dbReference type="SAM" id="SignalP"/>
    </source>
</evidence>
<evidence type="ECO:0000259" key="3">
    <source>
        <dbReference type="Pfam" id="PF08308"/>
    </source>
</evidence>
<proteinExistence type="predicted"/>
<feature type="domain" description="PEGA" evidence="3">
    <location>
        <begin position="161"/>
        <end position="192"/>
    </location>
</feature>
<dbReference type="InterPro" id="IPR011990">
    <property type="entry name" value="TPR-like_helical_dom_sf"/>
</dbReference>
<keyword evidence="1" id="KW-0472">Membrane</keyword>
<keyword evidence="1" id="KW-1133">Transmembrane helix</keyword>
<name>A0A6N7Q215_9BACT</name>
<keyword evidence="5" id="KW-1185">Reference proteome</keyword>
<feature type="chain" id="PRO_5026820422" evidence="2">
    <location>
        <begin position="29"/>
        <end position="347"/>
    </location>
</feature>
<comment type="caution">
    <text evidence="4">The sequence shown here is derived from an EMBL/GenBank/DDBJ whole genome shotgun (WGS) entry which is preliminary data.</text>
</comment>
<accession>A0A6N7Q215</accession>
<protein>
    <submittedName>
        <fullName evidence="4">PEGA domain-containing protein</fullName>
    </submittedName>
</protein>
<dbReference type="Gene3D" id="1.25.40.10">
    <property type="entry name" value="Tetratricopeptide repeat domain"/>
    <property type="match status" value="1"/>
</dbReference>
<sequence>MKIRRPVSDARFLAALCGALLVAPAAHAQPSDAEKIAVAQALYDEAVAAMDAKDYATACPKLVEAVRLVPEGIGAKLTLAECYEESGKLASAWSHYAVASSLAQRAGQKDRAARAAAKAEALKGRLARLTIDVPDAVRKIPQVRVTRGGVALGEAQWGTALPVDVGRHEIVVTAPGYETWTRAIEVAKDGEAISARVEAPAIDLRASAAEERRRAASTVVIQNFAAERPWQRPLGTAAMGVGAAGLVLGGVLGGLAIQKNDESNAGLCDADDSCKRAGLALRSEAVRLGNGSTAALAVGGVVLLGGVVLFATAPASKSKGSAEKGPRAGVDATLELLPTGVRVRGAF</sequence>
<dbReference type="EMBL" id="WJIE01000024">
    <property type="protein sequence ID" value="MRG98069.1"/>
    <property type="molecule type" value="Genomic_DNA"/>
</dbReference>
<dbReference type="SUPFAM" id="SSF48452">
    <property type="entry name" value="TPR-like"/>
    <property type="match status" value="1"/>
</dbReference>
<feature type="transmembrane region" description="Helical" evidence="1">
    <location>
        <begin position="294"/>
        <end position="315"/>
    </location>
</feature>
<evidence type="ECO:0000256" key="1">
    <source>
        <dbReference type="SAM" id="Phobius"/>
    </source>
</evidence>
<organism evidence="4 5">
    <name type="scientific">Polyangium spumosum</name>
    <dbReference type="NCBI Taxonomy" id="889282"/>
    <lineage>
        <taxon>Bacteria</taxon>
        <taxon>Pseudomonadati</taxon>
        <taxon>Myxococcota</taxon>
        <taxon>Polyangia</taxon>
        <taxon>Polyangiales</taxon>
        <taxon>Polyangiaceae</taxon>
        <taxon>Polyangium</taxon>
    </lineage>
</organism>
<reference evidence="4 5" key="1">
    <citation type="submission" date="2019-10" db="EMBL/GenBank/DDBJ databases">
        <title>A soil myxobacterium in the family Polyangiaceae.</title>
        <authorList>
            <person name="Li Y."/>
            <person name="Wang J."/>
        </authorList>
    </citation>
    <scope>NUCLEOTIDE SEQUENCE [LARGE SCALE GENOMIC DNA]</scope>
    <source>
        <strain evidence="4 5">DSM 14734</strain>
    </source>
</reference>
<dbReference type="Proteomes" id="UP000440224">
    <property type="component" value="Unassembled WGS sequence"/>
</dbReference>